<protein>
    <submittedName>
        <fullName evidence="1">Uncharacterized protein</fullName>
    </submittedName>
</protein>
<keyword evidence="2" id="KW-1185">Reference proteome</keyword>
<accession>A0A2K2C2Y4</accession>
<reference evidence="1 2" key="1">
    <citation type="journal article" date="2006" name="Science">
        <title>The genome of black cottonwood, Populus trichocarpa (Torr. &amp; Gray).</title>
        <authorList>
            <person name="Tuskan G.A."/>
            <person name="Difazio S."/>
            <person name="Jansson S."/>
            <person name="Bohlmann J."/>
            <person name="Grigoriev I."/>
            <person name="Hellsten U."/>
            <person name="Putnam N."/>
            <person name="Ralph S."/>
            <person name="Rombauts S."/>
            <person name="Salamov A."/>
            <person name="Schein J."/>
            <person name="Sterck L."/>
            <person name="Aerts A."/>
            <person name="Bhalerao R.R."/>
            <person name="Bhalerao R.P."/>
            <person name="Blaudez D."/>
            <person name="Boerjan W."/>
            <person name="Brun A."/>
            <person name="Brunner A."/>
            <person name="Busov V."/>
            <person name="Campbell M."/>
            <person name="Carlson J."/>
            <person name="Chalot M."/>
            <person name="Chapman J."/>
            <person name="Chen G.L."/>
            <person name="Cooper D."/>
            <person name="Coutinho P.M."/>
            <person name="Couturier J."/>
            <person name="Covert S."/>
            <person name="Cronk Q."/>
            <person name="Cunningham R."/>
            <person name="Davis J."/>
            <person name="Degroeve S."/>
            <person name="Dejardin A."/>
            <person name="Depamphilis C."/>
            <person name="Detter J."/>
            <person name="Dirks B."/>
            <person name="Dubchak I."/>
            <person name="Duplessis S."/>
            <person name="Ehlting J."/>
            <person name="Ellis B."/>
            <person name="Gendler K."/>
            <person name="Goodstein D."/>
            <person name="Gribskov M."/>
            <person name="Grimwood J."/>
            <person name="Groover A."/>
            <person name="Gunter L."/>
            <person name="Hamberger B."/>
            <person name="Heinze B."/>
            <person name="Helariutta Y."/>
            <person name="Henrissat B."/>
            <person name="Holligan D."/>
            <person name="Holt R."/>
            <person name="Huang W."/>
            <person name="Islam-Faridi N."/>
            <person name="Jones S."/>
            <person name="Jones-Rhoades M."/>
            <person name="Jorgensen R."/>
            <person name="Joshi C."/>
            <person name="Kangasjarvi J."/>
            <person name="Karlsson J."/>
            <person name="Kelleher C."/>
            <person name="Kirkpatrick R."/>
            <person name="Kirst M."/>
            <person name="Kohler A."/>
            <person name="Kalluri U."/>
            <person name="Larimer F."/>
            <person name="Leebens-Mack J."/>
            <person name="Leple J.C."/>
            <person name="Locascio P."/>
            <person name="Lou Y."/>
            <person name="Lucas S."/>
            <person name="Martin F."/>
            <person name="Montanini B."/>
            <person name="Napoli C."/>
            <person name="Nelson D.R."/>
            <person name="Nelson C."/>
            <person name="Nieminen K."/>
            <person name="Nilsson O."/>
            <person name="Pereda V."/>
            <person name="Peter G."/>
            <person name="Philippe R."/>
            <person name="Pilate G."/>
            <person name="Poliakov A."/>
            <person name="Razumovskaya J."/>
            <person name="Richardson P."/>
            <person name="Rinaldi C."/>
            <person name="Ritland K."/>
            <person name="Rouze P."/>
            <person name="Ryaboy D."/>
            <person name="Schmutz J."/>
            <person name="Schrader J."/>
            <person name="Segerman B."/>
            <person name="Shin H."/>
            <person name="Siddiqui A."/>
            <person name="Sterky F."/>
            <person name="Terry A."/>
            <person name="Tsai C.J."/>
            <person name="Uberbacher E."/>
            <person name="Unneberg P."/>
            <person name="Vahala J."/>
            <person name="Wall K."/>
            <person name="Wessler S."/>
            <person name="Yang G."/>
            <person name="Yin T."/>
            <person name="Douglas C."/>
            <person name="Marra M."/>
            <person name="Sandberg G."/>
            <person name="Van de Peer Y."/>
            <person name="Rokhsar D."/>
        </authorList>
    </citation>
    <scope>NUCLEOTIDE SEQUENCE [LARGE SCALE GENOMIC DNA]</scope>
    <source>
        <strain evidence="2">cv. Nisqually</strain>
    </source>
</reference>
<dbReference type="AlphaFoldDB" id="A0A2K2C2Y4"/>
<dbReference type="EMBL" id="CM009290">
    <property type="protein sequence ID" value="PNT56391.1"/>
    <property type="molecule type" value="Genomic_DNA"/>
</dbReference>
<dbReference type="InParanoid" id="A0A2K2C2Y4"/>
<dbReference type="Proteomes" id="UP000006729">
    <property type="component" value="Chromosome 1"/>
</dbReference>
<evidence type="ECO:0000313" key="2">
    <source>
        <dbReference type="Proteomes" id="UP000006729"/>
    </source>
</evidence>
<proteinExistence type="predicted"/>
<gene>
    <name evidence="1" type="ORF">POPTR_001G243700</name>
</gene>
<sequence>MPSPSLSTAETFLAARISAHGALLEVGQLGLEMFLLTLSSIEPFLTLNGDEKYGMKFILDEKSNFKVEDLEVLKSLKRLLTIPSDVQTFMTCAHSKRHWMVERCQMREAITKHKANQTTFQRLRVEKAATEVEPRELKIIALKKDMRG</sequence>
<organism evidence="1 2">
    <name type="scientific">Populus trichocarpa</name>
    <name type="common">Western balsam poplar</name>
    <name type="synonym">Populus balsamifera subsp. trichocarpa</name>
    <dbReference type="NCBI Taxonomy" id="3694"/>
    <lineage>
        <taxon>Eukaryota</taxon>
        <taxon>Viridiplantae</taxon>
        <taxon>Streptophyta</taxon>
        <taxon>Embryophyta</taxon>
        <taxon>Tracheophyta</taxon>
        <taxon>Spermatophyta</taxon>
        <taxon>Magnoliopsida</taxon>
        <taxon>eudicotyledons</taxon>
        <taxon>Gunneridae</taxon>
        <taxon>Pentapetalae</taxon>
        <taxon>rosids</taxon>
        <taxon>fabids</taxon>
        <taxon>Malpighiales</taxon>
        <taxon>Salicaceae</taxon>
        <taxon>Saliceae</taxon>
        <taxon>Populus</taxon>
    </lineage>
</organism>
<evidence type="ECO:0000313" key="1">
    <source>
        <dbReference type="EMBL" id="PNT56391.1"/>
    </source>
</evidence>
<name>A0A2K2C2Y4_POPTR</name>